<protein>
    <submittedName>
        <fullName evidence="2">MOSC domain-containing protein YiiM</fullName>
    </submittedName>
</protein>
<dbReference type="Gene3D" id="2.40.33.20">
    <property type="entry name" value="PK beta-barrel domain-like"/>
    <property type="match status" value="1"/>
</dbReference>
<dbReference type="Pfam" id="PF03473">
    <property type="entry name" value="MOSC"/>
    <property type="match status" value="1"/>
</dbReference>
<reference evidence="2 3" key="1">
    <citation type="submission" date="2018-04" db="EMBL/GenBank/DDBJ databases">
        <title>Genomic Encyclopedia of Archaeal and Bacterial Type Strains, Phase II (KMG-II): from individual species to whole genera.</title>
        <authorList>
            <person name="Goeker M."/>
        </authorList>
    </citation>
    <scope>NUCLEOTIDE SEQUENCE [LARGE SCALE GENOMIC DNA]</scope>
    <source>
        <strain evidence="2 3">DSM 100977</strain>
    </source>
</reference>
<dbReference type="InterPro" id="IPR005302">
    <property type="entry name" value="MoCF_Sase_C"/>
</dbReference>
<dbReference type="GO" id="GO:0030170">
    <property type="term" value="F:pyridoxal phosphate binding"/>
    <property type="evidence" value="ECO:0007669"/>
    <property type="project" value="InterPro"/>
</dbReference>
<organism evidence="2 3">
    <name type="scientific">Litoreibacter ponti</name>
    <dbReference type="NCBI Taxonomy" id="1510457"/>
    <lineage>
        <taxon>Bacteria</taxon>
        <taxon>Pseudomonadati</taxon>
        <taxon>Pseudomonadota</taxon>
        <taxon>Alphaproteobacteria</taxon>
        <taxon>Rhodobacterales</taxon>
        <taxon>Roseobacteraceae</taxon>
        <taxon>Litoreibacter</taxon>
    </lineage>
</organism>
<dbReference type="InterPro" id="IPR052716">
    <property type="entry name" value="MOSC_domain"/>
</dbReference>
<accession>A0A2T6BPT2</accession>
<name>A0A2T6BPT2_9RHOB</name>
<evidence type="ECO:0000313" key="2">
    <source>
        <dbReference type="EMBL" id="PTX58071.1"/>
    </source>
</evidence>
<dbReference type="SUPFAM" id="SSF50800">
    <property type="entry name" value="PK beta-barrel domain-like"/>
    <property type="match status" value="1"/>
</dbReference>
<evidence type="ECO:0000313" key="3">
    <source>
        <dbReference type="Proteomes" id="UP000243978"/>
    </source>
</evidence>
<evidence type="ECO:0000259" key="1">
    <source>
        <dbReference type="PROSITE" id="PS51340"/>
    </source>
</evidence>
<dbReference type="GO" id="GO:0030151">
    <property type="term" value="F:molybdenum ion binding"/>
    <property type="evidence" value="ECO:0007669"/>
    <property type="project" value="InterPro"/>
</dbReference>
<comment type="caution">
    <text evidence="2">The sequence shown here is derived from an EMBL/GenBank/DDBJ whole genome shotgun (WGS) entry which is preliminary data.</text>
</comment>
<keyword evidence="3" id="KW-1185">Reference proteome</keyword>
<dbReference type="AlphaFoldDB" id="A0A2T6BPT2"/>
<proteinExistence type="predicted"/>
<dbReference type="PANTHER" id="PTHR36930:SF1">
    <property type="entry name" value="MOSC DOMAIN-CONTAINING PROTEIN"/>
    <property type="match status" value="1"/>
</dbReference>
<dbReference type="PANTHER" id="PTHR36930">
    <property type="entry name" value="METAL-SULFUR CLUSTER BIOSYNTHESIS PROTEINS YUAD-RELATED"/>
    <property type="match status" value="1"/>
</dbReference>
<gene>
    <name evidence="2" type="ORF">C8N43_2747</name>
</gene>
<feature type="domain" description="MOSC" evidence="1">
    <location>
        <begin position="23"/>
        <end position="155"/>
    </location>
</feature>
<dbReference type="GO" id="GO:0003824">
    <property type="term" value="F:catalytic activity"/>
    <property type="evidence" value="ECO:0007669"/>
    <property type="project" value="InterPro"/>
</dbReference>
<dbReference type="PROSITE" id="PS51340">
    <property type="entry name" value="MOSC"/>
    <property type="match status" value="1"/>
</dbReference>
<dbReference type="OrthoDB" id="1550913at2"/>
<dbReference type="RefSeq" id="WP_107846112.1">
    <property type="nucleotide sequence ID" value="NZ_QBKS01000001.1"/>
</dbReference>
<sequence>MRTLKDLMALYPHPGRVDWIGVRPARRADMIALDDVEITEAGLEGDRHPSPGKRAVTLIQSEHLPVIAALTGIEVTPEMLRRNLVISGINLTSLRGREIEIGTTRLKITGPCAPCSRMEDTLGHGGYNAMRGHGGMTAEVLRAGRISLGDALTAE</sequence>
<dbReference type="EMBL" id="QBKS01000001">
    <property type="protein sequence ID" value="PTX58071.1"/>
    <property type="molecule type" value="Genomic_DNA"/>
</dbReference>
<dbReference type="Proteomes" id="UP000243978">
    <property type="component" value="Unassembled WGS sequence"/>
</dbReference>
<dbReference type="InterPro" id="IPR011037">
    <property type="entry name" value="Pyrv_Knase-like_insert_dom_sf"/>
</dbReference>